<evidence type="ECO:0000256" key="2">
    <source>
        <dbReference type="ARBA" id="ARBA00022475"/>
    </source>
</evidence>
<keyword evidence="2" id="KW-1003">Cell membrane</keyword>
<evidence type="ECO:0000313" key="8">
    <source>
        <dbReference type="Proteomes" id="UP000319040"/>
    </source>
</evidence>
<feature type="transmembrane region" description="Helical" evidence="6">
    <location>
        <begin position="210"/>
        <end position="236"/>
    </location>
</feature>
<evidence type="ECO:0000313" key="7">
    <source>
        <dbReference type="EMBL" id="SMO66040.1"/>
    </source>
</evidence>
<feature type="transmembrane region" description="Helical" evidence="6">
    <location>
        <begin position="270"/>
        <end position="289"/>
    </location>
</feature>
<dbReference type="EMBL" id="FXTB01000004">
    <property type="protein sequence ID" value="SMO66040.1"/>
    <property type="molecule type" value="Genomic_DNA"/>
</dbReference>
<keyword evidence="8" id="KW-1185">Reference proteome</keyword>
<feature type="transmembrane region" description="Helical" evidence="6">
    <location>
        <begin position="242"/>
        <end position="263"/>
    </location>
</feature>
<dbReference type="GO" id="GO:0005886">
    <property type="term" value="C:plasma membrane"/>
    <property type="evidence" value="ECO:0007669"/>
    <property type="project" value="UniProtKB-SubCell"/>
</dbReference>
<dbReference type="Pfam" id="PF03706">
    <property type="entry name" value="LPG_synthase_TM"/>
    <property type="match status" value="1"/>
</dbReference>
<comment type="subcellular location">
    <subcellularLocation>
        <location evidence="1">Cell membrane</location>
        <topology evidence="1">Multi-pass membrane protein</topology>
    </subcellularLocation>
</comment>
<feature type="transmembrane region" description="Helical" evidence="6">
    <location>
        <begin position="45"/>
        <end position="64"/>
    </location>
</feature>
<evidence type="ECO:0000256" key="1">
    <source>
        <dbReference type="ARBA" id="ARBA00004651"/>
    </source>
</evidence>
<feature type="transmembrane region" description="Helical" evidence="6">
    <location>
        <begin position="7"/>
        <end position="25"/>
    </location>
</feature>
<proteinExistence type="predicted"/>
<feature type="transmembrane region" description="Helical" evidence="6">
    <location>
        <begin position="122"/>
        <end position="146"/>
    </location>
</feature>
<reference evidence="7 8" key="1">
    <citation type="submission" date="2017-05" db="EMBL/GenBank/DDBJ databases">
        <authorList>
            <person name="Varghese N."/>
            <person name="Submissions S."/>
        </authorList>
    </citation>
    <scope>NUCLEOTIDE SEQUENCE [LARGE SCALE GENOMIC DNA]</scope>
    <source>
        <strain evidence="7 8">DSM 27040</strain>
    </source>
</reference>
<keyword evidence="5 6" id="KW-0472">Membrane</keyword>
<evidence type="ECO:0000256" key="4">
    <source>
        <dbReference type="ARBA" id="ARBA00022989"/>
    </source>
</evidence>
<keyword evidence="4 6" id="KW-1133">Transmembrane helix</keyword>
<dbReference type="InterPro" id="IPR022791">
    <property type="entry name" value="L-PG_synthase/AglD"/>
</dbReference>
<dbReference type="AlphaFoldDB" id="A0A521D576"/>
<feature type="transmembrane region" description="Helical" evidence="6">
    <location>
        <begin position="158"/>
        <end position="175"/>
    </location>
</feature>
<sequence>MHLILKKGRWISLLVATLSFSYIVFRLLQYKQQFSLSDIPHFTNQNLLIVLLVQAIMLCINVFFESKKWQLLITTVTTVNFSKALKMVMAGFASGIITPAKMGEPLGRALFLKHKFWPHATVLTYLGGMISNAIVIIVALPCLLLLHNVLWCTPPSMLLVYLLFLLLLTVTIMLLRHQKKRLYQYIHRFKPLQTLQQLLYQISRIPKNTIGLVAGYTFLRFTVYCAQLIIILWLLGANFEPAIVAMVPLYFLLISIAPSFFLAELGIRGSVALFIFTGVGLSDVSIVVAVSALWVINQVIPALSGIVVIWRVGMLKKRIEPYRN</sequence>
<dbReference type="Proteomes" id="UP000319040">
    <property type="component" value="Unassembled WGS sequence"/>
</dbReference>
<keyword evidence="3 6" id="KW-0812">Transmembrane</keyword>
<organism evidence="7 8">
    <name type="scientific">Saccharicrinis carchari</name>
    <dbReference type="NCBI Taxonomy" id="1168039"/>
    <lineage>
        <taxon>Bacteria</taxon>
        <taxon>Pseudomonadati</taxon>
        <taxon>Bacteroidota</taxon>
        <taxon>Bacteroidia</taxon>
        <taxon>Marinilabiliales</taxon>
        <taxon>Marinilabiliaceae</taxon>
        <taxon>Saccharicrinis</taxon>
    </lineage>
</organism>
<accession>A0A521D576</accession>
<feature type="transmembrane region" description="Helical" evidence="6">
    <location>
        <begin position="295"/>
        <end position="313"/>
    </location>
</feature>
<gene>
    <name evidence="7" type="ORF">SAMN06265379_104144</name>
</gene>
<evidence type="ECO:0000256" key="3">
    <source>
        <dbReference type="ARBA" id="ARBA00022692"/>
    </source>
</evidence>
<evidence type="ECO:0000256" key="6">
    <source>
        <dbReference type="SAM" id="Phobius"/>
    </source>
</evidence>
<evidence type="ECO:0000256" key="5">
    <source>
        <dbReference type="ARBA" id="ARBA00023136"/>
    </source>
</evidence>
<protein>
    <submittedName>
        <fullName evidence="7">Lysylphosphatidylglycerol synthase TM region</fullName>
    </submittedName>
</protein>
<name>A0A521D576_SACCC</name>